<evidence type="ECO:0000256" key="1">
    <source>
        <dbReference type="SAM" id="Phobius"/>
    </source>
</evidence>
<reference evidence="3 4" key="1">
    <citation type="submission" date="2020-08" db="EMBL/GenBank/DDBJ databases">
        <title>Lysobacter sp. II4 sp. nov., isolated from soil.</title>
        <authorList>
            <person name="Woo C.Y."/>
            <person name="Kim J."/>
        </authorList>
    </citation>
    <scope>NUCLEOTIDE SEQUENCE [LARGE SCALE GENOMIC DNA]</scope>
    <source>
        <strain evidence="3 4">II4</strain>
    </source>
</reference>
<feature type="transmembrane region" description="Helical" evidence="1">
    <location>
        <begin position="242"/>
        <end position="260"/>
    </location>
</feature>
<protein>
    <submittedName>
        <fullName evidence="3">Acyltransferase</fullName>
    </submittedName>
</protein>
<sequence length="358" mass="40309">MAVRASRRAFVTLADAVERRADNYLALRHLAALLVIYGHSYALSRNPDRAIDLVERLMPGFYAGSFAVYLFFAISGFLISLSLLRNPGVLRYVRNRLARVFPAYWISLLVCVFAFGLAYTTLSTGEYLRSAGTWAFVADNWLPITFTWHLPGVFDGNPLPKVVNGALWSLGLEVRWYAYFALLAALTVVRRRWLFTLLALALVLFGAWEWWTGKPDANHYRALSQTYLIAALCAHWRDRIPVAHWLMAAFVLLMALAHGSRWFGPATVAAAIYFTFWAAYALPALRWPEHRDYSYGLFLYGFPVQQALIASFPQIPPLALFPAATAGALVLAALSWHLVELPALQWKRRLQPQLAAAT</sequence>
<dbReference type="EMBL" id="CP060820">
    <property type="protein sequence ID" value="QNP40832.1"/>
    <property type="molecule type" value="Genomic_DNA"/>
</dbReference>
<evidence type="ECO:0000313" key="4">
    <source>
        <dbReference type="Proteomes" id="UP000516018"/>
    </source>
</evidence>
<dbReference type="PANTHER" id="PTHR23028">
    <property type="entry name" value="ACETYLTRANSFERASE"/>
    <property type="match status" value="1"/>
</dbReference>
<feature type="transmembrane region" description="Helical" evidence="1">
    <location>
        <begin position="104"/>
        <end position="122"/>
    </location>
</feature>
<feature type="transmembrane region" description="Helical" evidence="1">
    <location>
        <begin position="193"/>
        <end position="211"/>
    </location>
</feature>
<evidence type="ECO:0000259" key="2">
    <source>
        <dbReference type="Pfam" id="PF01757"/>
    </source>
</evidence>
<dbReference type="AlphaFoldDB" id="A0A7H0FXR6"/>
<dbReference type="InterPro" id="IPR002656">
    <property type="entry name" value="Acyl_transf_3_dom"/>
</dbReference>
<dbReference type="Proteomes" id="UP000516018">
    <property type="component" value="Chromosome"/>
</dbReference>
<dbReference type="RefSeq" id="WP_187712270.1">
    <property type="nucleotide sequence ID" value="NZ_CP060820.1"/>
</dbReference>
<feature type="transmembrane region" description="Helical" evidence="1">
    <location>
        <begin position="321"/>
        <end position="339"/>
    </location>
</feature>
<name>A0A7H0FXR6_9GAMM</name>
<gene>
    <name evidence="3" type="ORF">H8B22_00755</name>
</gene>
<dbReference type="GO" id="GO:0016747">
    <property type="term" value="F:acyltransferase activity, transferring groups other than amino-acyl groups"/>
    <property type="evidence" value="ECO:0007669"/>
    <property type="project" value="InterPro"/>
</dbReference>
<keyword evidence="3" id="KW-0012">Acyltransferase</keyword>
<keyword evidence="1" id="KW-0472">Membrane</keyword>
<organism evidence="3 4">
    <name type="scientific">Agrilutibacter terrestris</name>
    <dbReference type="NCBI Taxonomy" id="2865112"/>
    <lineage>
        <taxon>Bacteria</taxon>
        <taxon>Pseudomonadati</taxon>
        <taxon>Pseudomonadota</taxon>
        <taxon>Gammaproteobacteria</taxon>
        <taxon>Lysobacterales</taxon>
        <taxon>Lysobacteraceae</taxon>
        <taxon>Agrilutibacter</taxon>
    </lineage>
</organism>
<proteinExistence type="predicted"/>
<dbReference type="KEGG" id="lsx:H8B22_00755"/>
<dbReference type="InterPro" id="IPR050879">
    <property type="entry name" value="Acyltransferase_3"/>
</dbReference>
<keyword evidence="3" id="KW-0808">Transferase</keyword>
<dbReference type="Pfam" id="PF01757">
    <property type="entry name" value="Acyl_transf_3"/>
    <property type="match status" value="1"/>
</dbReference>
<dbReference type="PANTHER" id="PTHR23028:SF53">
    <property type="entry name" value="ACYL_TRANSF_3 DOMAIN-CONTAINING PROTEIN"/>
    <property type="match status" value="1"/>
</dbReference>
<dbReference type="GO" id="GO:0009103">
    <property type="term" value="P:lipopolysaccharide biosynthetic process"/>
    <property type="evidence" value="ECO:0007669"/>
    <property type="project" value="TreeGrafter"/>
</dbReference>
<feature type="transmembrane region" description="Helical" evidence="1">
    <location>
        <begin position="166"/>
        <end position="186"/>
    </location>
</feature>
<feature type="domain" description="Acyltransferase 3" evidence="2">
    <location>
        <begin position="26"/>
        <end position="335"/>
    </location>
</feature>
<dbReference type="GO" id="GO:0016020">
    <property type="term" value="C:membrane"/>
    <property type="evidence" value="ECO:0007669"/>
    <property type="project" value="TreeGrafter"/>
</dbReference>
<keyword evidence="4" id="KW-1185">Reference proteome</keyword>
<feature type="transmembrane region" description="Helical" evidence="1">
    <location>
        <begin position="61"/>
        <end position="84"/>
    </location>
</feature>
<keyword evidence="1" id="KW-1133">Transmembrane helix</keyword>
<accession>A0A7H0FXR6</accession>
<feature type="transmembrane region" description="Helical" evidence="1">
    <location>
        <begin position="266"/>
        <end position="285"/>
    </location>
</feature>
<evidence type="ECO:0000313" key="3">
    <source>
        <dbReference type="EMBL" id="QNP40832.1"/>
    </source>
</evidence>
<keyword evidence="1" id="KW-0812">Transmembrane</keyword>
<feature type="transmembrane region" description="Helical" evidence="1">
    <location>
        <begin position="21"/>
        <end position="41"/>
    </location>
</feature>